<evidence type="ECO:0000313" key="3">
    <source>
        <dbReference type="Proteomes" id="UP001595998"/>
    </source>
</evidence>
<keyword evidence="1" id="KW-0732">Signal</keyword>
<feature type="signal peptide" evidence="1">
    <location>
        <begin position="1"/>
        <end position="20"/>
    </location>
</feature>
<evidence type="ECO:0000256" key="1">
    <source>
        <dbReference type="SAM" id="SignalP"/>
    </source>
</evidence>
<dbReference type="RefSeq" id="WP_380036275.1">
    <property type="nucleotide sequence ID" value="NZ_JBHSEH010000004.1"/>
</dbReference>
<reference evidence="3" key="1">
    <citation type="journal article" date="2019" name="Int. J. Syst. Evol. Microbiol.">
        <title>The Global Catalogue of Microorganisms (GCM) 10K type strain sequencing project: providing services to taxonomists for standard genome sequencing and annotation.</title>
        <authorList>
            <consortium name="The Broad Institute Genomics Platform"/>
            <consortium name="The Broad Institute Genome Sequencing Center for Infectious Disease"/>
            <person name="Wu L."/>
            <person name="Ma J."/>
        </authorList>
    </citation>
    <scope>NUCLEOTIDE SEQUENCE [LARGE SCALE GENOMIC DNA]</scope>
    <source>
        <strain evidence="3">CCUG 56029</strain>
    </source>
</reference>
<accession>A0ABV8XK27</accession>
<organism evidence="2 3">
    <name type="scientific">Deinococcus navajonensis</name>
    <dbReference type="NCBI Taxonomy" id="309884"/>
    <lineage>
        <taxon>Bacteria</taxon>
        <taxon>Thermotogati</taxon>
        <taxon>Deinococcota</taxon>
        <taxon>Deinococci</taxon>
        <taxon>Deinococcales</taxon>
        <taxon>Deinococcaceae</taxon>
        <taxon>Deinococcus</taxon>
    </lineage>
</organism>
<name>A0ABV8XK27_9DEIO</name>
<proteinExistence type="predicted"/>
<dbReference type="EMBL" id="JBHSEH010000004">
    <property type="protein sequence ID" value="MFC4425171.1"/>
    <property type="molecule type" value="Genomic_DNA"/>
</dbReference>
<gene>
    <name evidence="2" type="ORF">ACFOZ9_03030</name>
</gene>
<feature type="chain" id="PRO_5047146066" evidence="1">
    <location>
        <begin position="21"/>
        <end position="390"/>
    </location>
</feature>
<dbReference type="Proteomes" id="UP001595998">
    <property type="component" value="Unassembled WGS sequence"/>
</dbReference>
<dbReference type="SUPFAM" id="SSF89372">
    <property type="entry name" value="Fucose-specific lectin"/>
    <property type="match status" value="1"/>
</dbReference>
<protein>
    <submittedName>
        <fullName evidence="2">Uncharacterized protein</fullName>
    </submittedName>
</protein>
<comment type="caution">
    <text evidence="2">The sequence shown here is derived from an EMBL/GenBank/DDBJ whole genome shotgun (WGS) entry which is preliminary data.</text>
</comment>
<evidence type="ECO:0000313" key="2">
    <source>
        <dbReference type="EMBL" id="MFC4425171.1"/>
    </source>
</evidence>
<sequence length="390" mass="41741">MPRILLPVLVLTALLGPAQAGGGTPPGVTLAPPPLPTGPVRDLKLVADVQGRLTLAVITDAGQAESGRGTFTARRVTAWQWSGRWQPLGGVLNYDQPRPAANLNLALDEQGVPLLVWNENYGDNDVVVFRAWKGGAWTDWAARYLGISSPQAAKTRAVAARQGEPVLVWGENVREGVGTLLTLRRWQGREWLRSAPVSGPLGYPRQPALALDAAGVPTLAWLEGDVAAAQVLVARQDGERWVRLGAPLSHAGRRYLAAPRLVLDAQGRPTVAWLEDTGGRDTLFVAHWTGKEWTPLGGALSRDFALAPALALDAQGRPAVAWTEERSGLGRIFLARWTGAAWTVAGPLNRDPAQDARSPALAAEASGGLVLGWREAQGGSYQVQLRRFGR</sequence>
<keyword evidence="3" id="KW-1185">Reference proteome</keyword>